<dbReference type="Proteomes" id="UP000271098">
    <property type="component" value="Unassembled WGS sequence"/>
</dbReference>
<dbReference type="EMBL" id="UYRT01097125">
    <property type="protein sequence ID" value="VDN41143.1"/>
    <property type="molecule type" value="Genomic_DNA"/>
</dbReference>
<dbReference type="GO" id="GO:0032259">
    <property type="term" value="P:methylation"/>
    <property type="evidence" value="ECO:0007669"/>
    <property type="project" value="UniProtKB-KW"/>
</dbReference>
<dbReference type="AlphaFoldDB" id="A0A3P7NUP7"/>
<comment type="catalytic activity">
    <reaction evidence="10">
        <text>N-terminal L-alanyl-L-prolyl-L-lysyl-[protein] + 3 S-adenosyl-L-methionine = N-terminal N,N,N-trimethyl-L-alanyl-L-prolyl-L-lysyl-[protein] + 3 S-adenosyl-L-homocysteine + 3 H(+)</text>
        <dbReference type="Rhea" id="RHEA:54712"/>
        <dbReference type="Rhea" id="RHEA-COMP:13785"/>
        <dbReference type="Rhea" id="RHEA-COMP:13971"/>
        <dbReference type="ChEBI" id="CHEBI:15378"/>
        <dbReference type="ChEBI" id="CHEBI:57856"/>
        <dbReference type="ChEBI" id="CHEBI:59789"/>
        <dbReference type="ChEBI" id="CHEBI:138057"/>
        <dbReference type="ChEBI" id="CHEBI:138315"/>
        <dbReference type="EC" id="2.1.1.244"/>
    </reaction>
</comment>
<evidence type="ECO:0000256" key="7">
    <source>
        <dbReference type="ARBA" id="ARBA00043129"/>
    </source>
</evidence>
<dbReference type="InterPro" id="IPR008576">
    <property type="entry name" value="MeTrfase_NTM1"/>
</dbReference>
<dbReference type="EC" id="2.1.1.244" evidence="5"/>
<dbReference type="InterPro" id="IPR029063">
    <property type="entry name" value="SAM-dependent_MTases_sf"/>
</dbReference>
<evidence type="ECO:0000256" key="4">
    <source>
        <dbReference type="ARBA" id="ARBA00022691"/>
    </source>
</evidence>
<dbReference type="PANTHER" id="PTHR12753:SF0">
    <property type="entry name" value="ALPHA N-TERMINAL PROTEIN METHYLTRANSFERASE 1"/>
    <property type="match status" value="1"/>
</dbReference>
<evidence type="ECO:0000256" key="3">
    <source>
        <dbReference type="ARBA" id="ARBA00022679"/>
    </source>
</evidence>
<evidence type="ECO:0000313" key="11">
    <source>
        <dbReference type="EMBL" id="VDN41143.1"/>
    </source>
</evidence>
<comment type="similarity">
    <text evidence="1">Belongs to the methyltransferase superfamily. NTM1 family.</text>
</comment>
<keyword evidence="2" id="KW-0489">Methyltransferase</keyword>
<evidence type="ECO:0000313" key="12">
    <source>
        <dbReference type="Proteomes" id="UP000271098"/>
    </source>
</evidence>
<organism evidence="11 12">
    <name type="scientific">Gongylonema pulchrum</name>
    <dbReference type="NCBI Taxonomy" id="637853"/>
    <lineage>
        <taxon>Eukaryota</taxon>
        <taxon>Metazoa</taxon>
        <taxon>Ecdysozoa</taxon>
        <taxon>Nematoda</taxon>
        <taxon>Chromadorea</taxon>
        <taxon>Rhabditida</taxon>
        <taxon>Spirurina</taxon>
        <taxon>Spiruromorpha</taxon>
        <taxon>Spiruroidea</taxon>
        <taxon>Gongylonematidae</taxon>
        <taxon>Gongylonema</taxon>
    </lineage>
</organism>
<comment type="catalytic activity">
    <reaction evidence="9">
        <text>N-terminal L-prolyl-L-prolyl-L-lysyl-[protein] + 2 S-adenosyl-L-methionine = N-terminal N,N-dimethyl-L-prolyl-L-prolyl-L-lysyl-[protein] + 2 S-adenosyl-L-homocysteine + 2 H(+)</text>
        <dbReference type="Rhea" id="RHEA:54736"/>
        <dbReference type="Rhea" id="RHEA-COMP:13787"/>
        <dbReference type="Rhea" id="RHEA-COMP:13974"/>
        <dbReference type="ChEBI" id="CHEBI:15378"/>
        <dbReference type="ChEBI" id="CHEBI:57856"/>
        <dbReference type="ChEBI" id="CHEBI:59789"/>
        <dbReference type="ChEBI" id="CHEBI:138059"/>
        <dbReference type="ChEBI" id="CHEBI:138318"/>
        <dbReference type="EC" id="2.1.1.244"/>
    </reaction>
</comment>
<evidence type="ECO:0000256" key="5">
    <source>
        <dbReference type="ARBA" id="ARBA00039112"/>
    </source>
</evidence>
<keyword evidence="3" id="KW-0808">Transferase</keyword>
<reference evidence="11 12" key="1">
    <citation type="submission" date="2018-11" db="EMBL/GenBank/DDBJ databases">
        <authorList>
            <consortium name="Pathogen Informatics"/>
        </authorList>
    </citation>
    <scope>NUCLEOTIDE SEQUENCE [LARGE SCALE GENOMIC DNA]</scope>
</reference>
<evidence type="ECO:0000256" key="1">
    <source>
        <dbReference type="ARBA" id="ARBA00009059"/>
    </source>
</evidence>
<sequence length="136" mass="15548">MAIYLVSLLGSAKYIGVDETRVGNKFVCGLQDFQPAADCYDLIWVQWVTGYLTDDDFCKFLRRCKEGLREGGCIVLKDNVASSEDVYDFDEQDNSWTRPRSALLRLFNKAGLSVVAERKQTHFPKGMLRVYMFALK</sequence>
<keyword evidence="12" id="KW-1185">Reference proteome</keyword>
<dbReference type="OrthoDB" id="1298661at2759"/>
<dbReference type="Gene3D" id="3.40.50.150">
    <property type="entry name" value="Vaccinia Virus protein VP39"/>
    <property type="match status" value="1"/>
</dbReference>
<keyword evidence="4" id="KW-0949">S-adenosyl-L-methionine</keyword>
<dbReference type="PANTHER" id="PTHR12753">
    <property type="entry name" value="AD-003 - RELATED"/>
    <property type="match status" value="1"/>
</dbReference>
<dbReference type="GO" id="GO:0005737">
    <property type="term" value="C:cytoplasm"/>
    <property type="evidence" value="ECO:0007669"/>
    <property type="project" value="TreeGrafter"/>
</dbReference>
<accession>A0A3P7NUP7</accession>
<evidence type="ECO:0000256" key="2">
    <source>
        <dbReference type="ARBA" id="ARBA00022603"/>
    </source>
</evidence>
<evidence type="ECO:0000256" key="8">
    <source>
        <dbReference type="ARBA" id="ARBA00047306"/>
    </source>
</evidence>
<gene>
    <name evidence="11" type="ORF">GPUH_LOCUS23205</name>
</gene>
<evidence type="ECO:0000256" key="6">
    <source>
        <dbReference type="ARBA" id="ARBA00039449"/>
    </source>
</evidence>
<protein>
    <recommendedName>
        <fullName evidence="6">Alpha N-terminal protein methyltransferase 1</fullName>
        <ecNumber evidence="5">2.1.1.244</ecNumber>
    </recommendedName>
    <alternativeName>
        <fullName evidence="7">X-Pro-Lys N-terminal protein methyltransferase 1</fullName>
    </alternativeName>
</protein>
<dbReference type="SUPFAM" id="SSF53335">
    <property type="entry name" value="S-adenosyl-L-methionine-dependent methyltransferases"/>
    <property type="match status" value="1"/>
</dbReference>
<dbReference type="Pfam" id="PF05891">
    <property type="entry name" value="Methyltransf_PK"/>
    <property type="match status" value="1"/>
</dbReference>
<evidence type="ECO:0000256" key="9">
    <source>
        <dbReference type="ARBA" id="ARBA00047885"/>
    </source>
</evidence>
<name>A0A3P7NUP7_9BILA</name>
<evidence type="ECO:0000256" key="10">
    <source>
        <dbReference type="ARBA" id="ARBA00048167"/>
    </source>
</evidence>
<comment type="catalytic activity">
    <reaction evidence="8">
        <text>N-terminal L-seryl-L-prolyl-L-lysyl-[protein] + 3 S-adenosyl-L-methionine = N-terminal N,N,N-trimethyl-L-seryl-L-prolyl-L-lysyl-[protein] + 3 S-adenosyl-L-homocysteine + 3 H(+)</text>
        <dbReference type="Rhea" id="RHEA:54724"/>
        <dbReference type="Rhea" id="RHEA-COMP:13789"/>
        <dbReference type="Rhea" id="RHEA-COMP:13973"/>
        <dbReference type="ChEBI" id="CHEBI:15378"/>
        <dbReference type="ChEBI" id="CHEBI:57856"/>
        <dbReference type="ChEBI" id="CHEBI:59789"/>
        <dbReference type="ChEBI" id="CHEBI:138061"/>
        <dbReference type="ChEBI" id="CHEBI:138317"/>
        <dbReference type="EC" id="2.1.1.244"/>
    </reaction>
</comment>
<dbReference type="GO" id="GO:0071885">
    <property type="term" value="F:N-terminal protein N-methyltransferase activity"/>
    <property type="evidence" value="ECO:0007669"/>
    <property type="project" value="UniProtKB-EC"/>
</dbReference>
<proteinExistence type="inferred from homology"/>